<keyword evidence="4" id="KW-1185">Reference proteome</keyword>
<comment type="similarity">
    <text evidence="1">Belongs to the short-chain dehydrogenases/reductases (SDR) family.</text>
</comment>
<evidence type="ECO:0000313" key="4">
    <source>
        <dbReference type="Proteomes" id="UP001159405"/>
    </source>
</evidence>
<evidence type="ECO:0000256" key="2">
    <source>
        <dbReference type="ARBA" id="ARBA00023002"/>
    </source>
</evidence>
<dbReference type="PANTHER" id="PTHR43391:SF86">
    <property type="entry name" value="SHORT-CHAIN DEHYDROGENASE_REDUCTASE FAMILY PROTEIN"/>
    <property type="match status" value="1"/>
</dbReference>
<dbReference type="InterPro" id="IPR002347">
    <property type="entry name" value="SDR_fam"/>
</dbReference>
<keyword evidence="2" id="KW-0560">Oxidoreductase</keyword>
<comment type="caution">
    <text evidence="3">The sequence shown here is derived from an EMBL/GenBank/DDBJ whole genome shotgun (WGS) entry which is preliminary data.</text>
</comment>
<reference evidence="3 4" key="1">
    <citation type="submission" date="2022-05" db="EMBL/GenBank/DDBJ databases">
        <authorList>
            <consortium name="Genoscope - CEA"/>
            <person name="William W."/>
        </authorList>
    </citation>
    <scope>NUCLEOTIDE SEQUENCE [LARGE SCALE GENOMIC DNA]</scope>
</reference>
<dbReference type="InterPro" id="IPR020904">
    <property type="entry name" value="Sc_DH/Rdtase_CS"/>
</dbReference>
<gene>
    <name evidence="3" type="ORF">PLOB_00043876</name>
</gene>
<evidence type="ECO:0000256" key="1">
    <source>
        <dbReference type="ARBA" id="ARBA00006484"/>
    </source>
</evidence>
<dbReference type="Proteomes" id="UP001159405">
    <property type="component" value="Unassembled WGS sequence"/>
</dbReference>
<name>A0ABN8PI16_9CNID</name>
<evidence type="ECO:0000313" key="3">
    <source>
        <dbReference type="EMBL" id="CAH3144255.1"/>
    </source>
</evidence>
<dbReference type="PROSITE" id="PS00061">
    <property type="entry name" value="ADH_SHORT"/>
    <property type="match status" value="1"/>
</dbReference>
<dbReference type="InterPro" id="IPR036291">
    <property type="entry name" value="NAD(P)-bd_dom_sf"/>
</dbReference>
<dbReference type="Pfam" id="PF00106">
    <property type="entry name" value="adh_short"/>
    <property type="match status" value="1"/>
</dbReference>
<organism evidence="3 4">
    <name type="scientific">Porites lobata</name>
    <dbReference type="NCBI Taxonomy" id="104759"/>
    <lineage>
        <taxon>Eukaryota</taxon>
        <taxon>Metazoa</taxon>
        <taxon>Cnidaria</taxon>
        <taxon>Anthozoa</taxon>
        <taxon>Hexacorallia</taxon>
        <taxon>Scleractinia</taxon>
        <taxon>Fungiina</taxon>
        <taxon>Poritidae</taxon>
        <taxon>Porites</taxon>
    </lineage>
</organism>
<sequence>MICSDIWHKYHESFKIVVRNFFGALRLIQAVLPGMKARQNGCIINNSSHGGIASMPFIEIYCVSKFAVEGLTEVMASLMLHFNIRCAILESGPVTSSIIGNVEAWTKKYDRSTTDTKTTEIFQTFEQRFYTAFDENMVQSGSEVAEIVKNIILSENPNLRYHTNKKFNPEQVKAKLSDPTGNVLLDLMNKTYLAKE</sequence>
<protein>
    <submittedName>
        <fullName evidence="3">Uncharacterized protein</fullName>
    </submittedName>
</protein>
<dbReference type="PANTHER" id="PTHR43391">
    <property type="entry name" value="RETINOL DEHYDROGENASE-RELATED"/>
    <property type="match status" value="1"/>
</dbReference>
<dbReference type="EMBL" id="CALNXK010000073">
    <property type="protein sequence ID" value="CAH3144255.1"/>
    <property type="molecule type" value="Genomic_DNA"/>
</dbReference>
<proteinExistence type="inferred from homology"/>
<accession>A0ABN8PI16</accession>
<dbReference type="SUPFAM" id="SSF51735">
    <property type="entry name" value="NAD(P)-binding Rossmann-fold domains"/>
    <property type="match status" value="1"/>
</dbReference>
<dbReference type="Gene3D" id="3.40.50.720">
    <property type="entry name" value="NAD(P)-binding Rossmann-like Domain"/>
    <property type="match status" value="1"/>
</dbReference>